<keyword evidence="17" id="KW-1185">Reference proteome</keyword>
<comment type="catalytic activity">
    <reaction evidence="1 9">
        <text>(2R)-2-phosphoglycerate = (2R)-3-phosphoglycerate</text>
        <dbReference type="Rhea" id="RHEA:15901"/>
        <dbReference type="ChEBI" id="CHEBI:58272"/>
        <dbReference type="ChEBI" id="CHEBI:58289"/>
        <dbReference type="EC" id="5.4.2.12"/>
    </reaction>
</comment>
<evidence type="ECO:0000256" key="7">
    <source>
        <dbReference type="ARBA" id="ARBA00023211"/>
    </source>
</evidence>
<dbReference type="EC" id="5.4.2.12" evidence="9 10"/>
<feature type="binding site" evidence="9 13">
    <location>
        <position position="13"/>
    </location>
    <ligand>
        <name>Mn(2+)</name>
        <dbReference type="ChEBI" id="CHEBI:29035"/>
        <label>2</label>
    </ligand>
</feature>
<dbReference type="GO" id="GO:0005829">
    <property type="term" value="C:cytosol"/>
    <property type="evidence" value="ECO:0007669"/>
    <property type="project" value="TreeGrafter"/>
</dbReference>
<evidence type="ECO:0000256" key="4">
    <source>
        <dbReference type="ARBA" id="ARBA00008819"/>
    </source>
</evidence>
<evidence type="ECO:0000313" key="16">
    <source>
        <dbReference type="EMBL" id="PWH85429.1"/>
    </source>
</evidence>
<evidence type="ECO:0000256" key="5">
    <source>
        <dbReference type="ARBA" id="ARBA00022723"/>
    </source>
</evidence>
<feature type="binding site" evidence="9 13">
    <location>
        <position position="403"/>
    </location>
    <ligand>
        <name>Mn(2+)</name>
        <dbReference type="ChEBI" id="CHEBI:29035"/>
        <label>1</label>
    </ligand>
</feature>
<dbReference type="InterPro" id="IPR011258">
    <property type="entry name" value="BPG-indep_PGM_N"/>
</dbReference>
<dbReference type="Gene3D" id="3.40.1450.10">
    <property type="entry name" value="BPG-independent phosphoglycerate mutase, domain B"/>
    <property type="match status" value="1"/>
</dbReference>
<sequence>MKENKKVGLIILDGWGIGDKSKSDAIYNANTPIMDNLLKQYPNAHLTTFGEQVGLPKGQMGNSEVGHLNIGAGRIVYQELTRINKSIRDGDFFKLDTLTKAFEKAKETNQKVHFIGLVSEGGVHSSQQHLHALCDMANQHALEKVYIHGFTDGRDCDPKSGKLFFENLENHIAESPIKIASIIGRYYAMDRDQRWERVEESYNLMTQLKGKRFNSVENVFDHCYTEEITDEFITPSVINHGDENTRIEEGDLVISFNFRTDRPREIVTVLNQKAIEGYEMKPLSIDLLTMTSYDDTFQNVEVIFNKDNLENTLGEVLESHSKTQVRIAETEKYPHVTFFFSGGRELPFKGEKRILVNSPKVATYDLQPEMSALEVTQKISADIIQESPDFFCLNFANPDMVGHTGVYEAIIKAVETVDHCLGNVIDAGKTKGYEFIVIADHGNADMAINPDGSPNTAHSLNPVPVVYVTDDSLTLKSGILADVAPTILNRMGIEKPVEMTGKCLLS</sequence>
<dbReference type="EMBL" id="QFRJ01000006">
    <property type="protein sequence ID" value="PWH85429.1"/>
    <property type="molecule type" value="Genomic_DNA"/>
</dbReference>
<evidence type="ECO:0000313" key="17">
    <source>
        <dbReference type="Proteomes" id="UP000245370"/>
    </source>
</evidence>
<dbReference type="InterPro" id="IPR006124">
    <property type="entry name" value="Metalloenzyme"/>
</dbReference>
<dbReference type="HAMAP" id="MF_01038">
    <property type="entry name" value="GpmI"/>
    <property type="match status" value="1"/>
</dbReference>
<dbReference type="Pfam" id="PF01676">
    <property type="entry name" value="Metalloenzyme"/>
    <property type="match status" value="1"/>
</dbReference>
<comment type="similarity">
    <text evidence="4 9">Belongs to the BPG-independent phosphoglycerate mutase family.</text>
</comment>
<comment type="function">
    <text evidence="2 9">Catalyzes the interconversion of 2-phosphoglycerate and 3-phosphoglycerate.</text>
</comment>
<dbReference type="Pfam" id="PF06415">
    <property type="entry name" value="iPGM_N"/>
    <property type="match status" value="1"/>
</dbReference>
<name>A0A2U2XCA1_9FLAO</name>
<evidence type="ECO:0000259" key="14">
    <source>
        <dbReference type="Pfam" id="PF01676"/>
    </source>
</evidence>
<dbReference type="FunFam" id="3.40.1450.10:FF:000002">
    <property type="entry name" value="2,3-bisphosphoglycerate-independent phosphoglycerate mutase"/>
    <property type="match status" value="1"/>
</dbReference>
<evidence type="ECO:0000256" key="2">
    <source>
        <dbReference type="ARBA" id="ARBA00002315"/>
    </source>
</evidence>
<dbReference type="AlphaFoldDB" id="A0A2U2XCA1"/>
<dbReference type="NCBIfam" id="TIGR01307">
    <property type="entry name" value="pgm_bpd_ind"/>
    <property type="match status" value="1"/>
</dbReference>
<organism evidence="16 17">
    <name type="scientific">Brumimicrobium oceani</name>
    <dbReference type="NCBI Taxonomy" id="2100725"/>
    <lineage>
        <taxon>Bacteria</taxon>
        <taxon>Pseudomonadati</taxon>
        <taxon>Bacteroidota</taxon>
        <taxon>Flavobacteriia</taxon>
        <taxon>Flavobacteriales</taxon>
        <taxon>Crocinitomicaceae</taxon>
        <taxon>Brumimicrobium</taxon>
    </lineage>
</organism>
<feature type="binding site" evidence="9 12">
    <location>
        <position position="124"/>
    </location>
    <ligand>
        <name>substrate</name>
    </ligand>
</feature>
<dbReference type="Gene3D" id="3.40.720.10">
    <property type="entry name" value="Alkaline Phosphatase, subunit A"/>
    <property type="match status" value="1"/>
</dbReference>
<evidence type="ECO:0000256" key="12">
    <source>
        <dbReference type="PIRSR" id="PIRSR001492-2"/>
    </source>
</evidence>
<evidence type="ECO:0000259" key="15">
    <source>
        <dbReference type="Pfam" id="PF06415"/>
    </source>
</evidence>
<dbReference type="SUPFAM" id="SSF64158">
    <property type="entry name" value="2,3-Bisphosphoglycerate-independent phosphoglycerate mutase, substrate-binding domain"/>
    <property type="match status" value="1"/>
</dbReference>
<evidence type="ECO:0000256" key="9">
    <source>
        <dbReference type="HAMAP-Rule" id="MF_01038"/>
    </source>
</evidence>
<feature type="binding site" evidence="9 12">
    <location>
        <position position="191"/>
    </location>
    <ligand>
        <name>substrate</name>
    </ligand>
</feature>
<evidence type="ECO:0000256" key="3">
    <source>
        <dbReference type="ARBA" id="ARBA00004798"/>
    </source>
</evidence>
<dbReference type="CDD" id="cd16010">
    <property type="entry name" value="iPGM"/>
    <property type="match status" value="1"/>
</dbReference>
<dbReference type="OrthoDB" id="9800863at2"/>
<evidence type="ECO:0000256" key="6">
    <source>
        <dbReference type="ARBA" id="ARBA00023152"/>
    </source>
</evidence>
<keyword evidence="5 9" id="KW-0479">Metal-binding</keyword>
<proteinExistence type="inferred from homology"/>
<protein>
    <recommendedName>
        <fullName evidence="9 10">2,3-bisphosphoglycerate-independent phosphoglycerate mutase</fullName>
        <shortName evidence="9">BPG-independent PGAM</shortName>
        <shortName evidence="9">Phosphoglyceromutase</shortName>
        <shortName evidence="9">iPGM</shortName>
        <ecNumber evidence="9 10">5.4.2.12</ecNumber>
    </recommendedName>
</protein>
<comment type="pathway">
    <text evidence="3 9">Carbohydrate degradation; glycolysis; pyruvate from D-glyceraldehyde 3-phosphate: step 3/5.</text>
</comment>
<evidence type="ECO:0000256" key="8">
    <source>
        <dbReference type="ARBA" id="ARBA00023235"/>
    </source>
</evidence>
<dbReference type="PANTHER" id="PTHR31637:SF0">
    <property type="entry name" value="2,3-BISPHOSPHOGLYCERATE-INDEPENDENT PHOSPHOGLYCERATE MUTASE"/>
    <property type="match status" value="1"/>
</dbReference>
<feature type="binding site" evidence="9 13">
    <location>
        <position position="440"/>
    </location>
    <ligand>
        <name>Mn(2+)</name>
        <dbReference type="ChEBI" id="CHEBI:29035"/>
        <label>2</label>
    </ligand>
</feature>
<dbReference type="Proteomes" id="UP000245370">
    <property type="component" value="Unassembled WGS sequence"/>
</dbReference>
<feature type="binding site" evidence="9 12">
    <location>
        <begin position="259"/>
        <end position="262"/>
    </location>
    <ligand>
        <name>substrate</name>
    </ligand>
</feature>
<feature type="binding site" evidence="9 12">
    <location>
        <begin position="154"/>
        <end position="155"/>
    </location>
    <ligand>
        <name>substrate</name>
    </ligand>
</feature>
<dbReference type="SUPFAM" id="SSF53649">
    <property type="entry name" value="Alkaline phosphatase-like"/>
    <property type="match status" value="1"/>
</dbReference>
<dbReference type="GO" id="GO:0030145">
    <property type="term" value="F:manganese ion binding"/>
    <property type="evidence" value="ECO:0007669"/>
    <property type="project" value="UniProtKB-UniRule"/>
</dbReference>
<feature type="binding site" evidence="9 13">
    <location>
        <position position="458"/>
    </location>
    <ligand>
        <name>Mn(2+)</name>
        <dbReference type="ChEBI" id="CHEBI:29035"/>
        <label>1</label>
    </ligand>
</feature>
<feature type="active site" description="Phosphoserine intermediate" evidence="9 11">
    <location>
        <position position="63"/>
    </location>
</feature>
<comment type="caution">
    <text evidence="16">The sequence shown here is derived from an EMBL/GenBank/DDBJ whole genome shotgun (WGS) entry which is preliminary data.</text>
</comment>
<dbReference type="InterPro" id="IPR036646">
    <property type="entry name" value="PGAM_B_sf"/>
</dbReference>
<comment type="subunit">
    <text evidence="9">Monomer.</text>
</comment>
<accession>A0A2U2XCA1</accession>
<dbReference type="GO" id="GO:0006096">
    <property type="term" value="P:glycolytic process"/>
    <property type="evidence" value="ECO:0007669"/>
    <property type="project" value="UniProtKB-UniRule"/>
</dbReference>
<reference evidence="16 17" key="1">
    <citation type="submission" date="2018-05" db="EMBL/GenBank/DDBJ databases">
        <title>Brumimicrobium oceani sp. nov., isolated from coastal sediment.</title>
        <authorList>
            <person name="Kou Y."/>
        </authorList>
    </citation>
    <scope>NUCLEOTIDE SEQUENCE [LARGE SCALE GENOMIC DNA]</scope>
    <source>
        <strain evidence="16 17">C305</strain>
    </source>
</reference>
<dbReference type="GO" id="GO:0004619">
    <property type="term" value="F:phosphoglycerate mutase activity"/>
    <property type="evidence" value="ECO:0007669"/>
    <property type="project" value="UniProtKB-UniRule"/>
</dbReference>
<evidence type="ECO:0000256" key="13">
    <source>
        <dbReference type="PIRSR" id="PIRSR001492-3"/>
    </source>
</evidence>
<feature type="binding site" evidence="9 12">
    <location>
        <position position="332"/>
    </location>
    <ligand>
        <name>substrate</name>
    </ligand>
</feature>
<dbReference type="RefSeq" id="WP_109359510.1">
    <property type="nucleotide sequence ID" value="NZ_QFRJ01000006.1"/>
</dbReference>
<dbReference type="PIRSF" id="PIRSF001492">
    <property type="entry name" value="IPGAM"/>
    <property type="match status" value="1"/>
</dbReference>
<evidence type="ECO:0000256" key="11">
    <source>
        <dbReference type="PIRSR" id="PIRSR001492-1"/>
    </source>
</evidence>
<feature type="binding site" evidence="9 13">
    <location>
        <position position="441"/>
    </location>
    <ligand>
        <name>Mn(2+)</name>
        <dbReference type="ChEBI" id="CHEBI:29035"/>
        <label>2</label>
    </ligand>
</feature>
<keyword evidence="7 9" id="KW-0464">Manganese</keyword>
<feature type="binding site" evidence="9 12">
    <location>
        <position position="185"/>
    </location>
    <ligand>
        <name>substrate</name>
    </ligand>
</feature>
<dbReference type="InterPro" id="IPR017850">
    <property type="entry name" value="Alkaline_phosphatase_core_sf"/>
</dbReference>
<feature type="domain" description="Metalloenzyme" evidence="14">
    <location>
        <begin position="5"/>
        <end position="495"/>
    </location>
</feature>
<comment type="cofactor">
    <cofactor evidence="9">
        <name>Mn(2+)</name>
        <dbReference type="ChEBI" id="CHEBI:29035"/>
    </cofactor>
    <text evidence="9">Binds 2 manganese ions per subunit.</text>
</comment>
<keyword evidence="8 9" id="KW-0413">Isomerase</keyword>
<reference evidence="16 17" key="2">
    <citation type="submission" date="2018-05" db="EMBL/GenBank/DDBJ databases">
        <authorList>
            <person name="Lanie J.A."/>
            <person name="Ng W.-L."/>
            <person name="Kazmierczak K.M."/>
            <person name="Andrzejewski T.M."/>
            <person name="Davidsen T.M."/>
            <person name="Wayne K.J."/>
            <person name="Tettelin H."/>
            <person name="Glass J.I."/>
            <person name="Rusch D."/>
            <person name="Podicherti R."/>
            <person name="Tsui H.-C.T."/>
            <person name="Winkler M.E."/>
        </authorList>
    </citation>
    <scope>NUCLEOTIDE SEQUENCE [LARGE SCALE GENOMIC DNA]</scope>
    <source>
        <strain evidence="16 17">C305</strain>
    </source>
</reference>
<evidence type="ECO:0000256" key="1">
    <source>
        <dbReference type="ARBA" id="ARBA00000370"/>
    </source>
</evidence>
<feature type="domain" description="BPG-independent PGAM N-terminal" evidence="15">
    <location>
        <begin position="83"/>
        <end position="295"/>
    </location>
</feature>
<evidence type="ECO:0000256" key="10">
    <source>
        <dbReference type="NCBIfam" id="TIGR01307"/>
    </source>
</evidence>
<feature type="binding site" evidence="9 13">
    <location>
        <position position="63"/>
    </location>
    <ligand>
        <name>Mn(2+)</name>
        <dbReference type="ChEBI" id="CHEBI:29035"/>
        <label>2</label>
    </ligand>
</feature>
<dbReference type="PANTHER" id="PTHR31637">
    <property type="entry name" value="2,3-BISPHOSPHOGLYCERATE-INDEPENDENT PHOSPHOGLYCERATE MUTASE"/>
    <property type="match status" value="1"/>
</dbReference>
<feature type="binding site" evidence="9 13">
    <location>
        <position position="399"/>
    </location>
    <ligand>
        <name>Mn(2+)</name>
        <dbReference type="ChEBI" id="CHEBI:29035"/>
        <label>1</label>
    </ligand>
</feature>
<gene>
    <name evidence="9" type="primary">gpmI</name>
    <name evidence="16" type="ORF">DIT68_09230</name>
</gene>
<dbReference type="UniPathway" id="UPA00109">
    <property type="reaction ID" value="UER00186"/>
</dbReference>
<keyword evidence="6 9" id="KW-0324">Glycolysis</keyword>
<dbReference type="GO" id="GO:0006007">
    <property type="term" value="P:glucose catabolic process"/>
    <property type="evidence" value="ECO:0007669"/>
    <property type="project" value="InterPro"/>
</dbReference>
<dbReference type="InterPro" id="IPR005995">
    <property type="entry name" value="Pgm_bpd_ind"/>
</dbReference>